<dbReference type="Proteomes" id="UP001197093">
    <property type="component" value="Unassembled WGS sequence"/>
</dbReference>
<evidence type="ECO:0000256" key="7">
    <source>
        <dbReference type="SAM" id="Phobius"/>
    </source>
</evidence>
<dbReference type="EMBL" id="JAHCVI010000002">
    <property type="protein sequence ID" value="KAG7288967.1"/>
    <property type="molecule type" value="Genomic_DNA"/>
</dbReference>
<dbReference type="GO" id="GO:0015174">
    <property type="term" value="F:basic amino acid transmembrane transporter activity"/>
    <property type="evidence" value="ECO:0007669"/>
    <property type="project" value="TreeGrafter"/>
</dbReference>
<feature type="domain" description="Major facilitator superfamily (MFS) profile" evidence="8">
    <location>
        <begin position="83"/>
        <end position="568"/>
    </location>
</feature>
<keyword evidence="2" id="KW-0813">Transport</keyword>
<feature type="transmembrane region" description="Helical" evidence="7">
    <location>
        <begin position="436"/>
        <end position="462"/>
    </location>
</feature>
<dbReference type="Pfam" id="PF07690">
    <property type="entry name" value="MFS_1"/>
    <property type="match status" value="1"/>
</dbReference>
<feature type="transmembrane region" description="Helical" evidence="7">
    <location>
        <begin position="80"/>
        <end position="105"/>
    </location>
</feature>
<sequence>MTSGLNADMEPAASATQQQSRPANSRSHTTNETTPLLRSLSPKPISPSSSSAPSIASRDEDEGETETTLLPHATLSPARLWLTLSATYVGVFLGAVDASIMATLSAPIASEFRSLSLLSWLATAYLIANATFQPLSGRLTDIFGRGPGLVFSNAMFALGNLVCGLARDEGSMILGRVVAGVGGGGLMSISTFLASDLVPLKKRGVVQGVGNIAYGSGAMLGGVLGGFINDTSSWGWRLAFLIQVPIVVASGILVWYLVDVPPKISNKSLLARIDYGGAFLTVGFLVLVLLGLNAGGNLVPWTDPLVLTTIPLGVAMLFALVWWESRAKQPIIPVRLLLDRTVLTACITNFLGTMVVMMTMYYVPLYLQVLGHSATQAGLRVLASSLGVSFSSIGCGLIMKKTGKYVLLGIAVLIIYTAGMSLVATLDDSAPNWVPFVAMALLGVGYGGMLTVTLLACIAAVDHTHQAVITSATYAFRSVGATLGITVASAVYQNILRARLWDRFGDLPGAADEIERIRDDLSELTRLPEGWLVGQIELFMEAFRGVWVVALALTVAALITGSLMKQHKLHSNLARQEE</sequence>
<evidence type="ECO:0000259" key="8">
    <source>
        <dbReference type="PROSITE" id="PS50850"/>
    </source>
</evidence>
<evidence type="ECO:0000256" key="4">
    <source>
        <dbReference type="ARBA" id="ARBA00022989"/>
    </source>
</evidence>
<keyword evidence="3 7" id="KW-0812">Transmembrane</keyword>
<feature type="transmembrane region" description="Helical" evidence="7">
    <location>
        <begin position="377"/>
        <end position="398"/>
    </location>
</feature>
<feature type="compositionally biased region" description="Polar residues" evidence="6">
    <location>
        <begin position="14"/>
        <end position="34"/>
    </location>
</feature>
<organism evidence="9 10">
    <name type="scientific">Staphylotrichum longicolle</name>
    <dbReference type="NCBI Taxonomy" id="669026"/>
    <lineage>
        <taxon>Eukaryota</taxon>
        <taxon>Fungi</taxon>
        <taxon>Dikarya</taxon>
        <taxon>Ascomycota</taxon>
        <taxon>Pezizomycotina</taxon>
        <taxon>Sordariomycetes</taxon>
        <taxon>Sordariomycetidae</taxon>
        <taxon>Sordariales</taxon>
        <taxon>Chaetomiaceae</taxon>
        <taxon>Staphylotrichum</taxon>
    </lineage>
</organism>
<feature type="transmembrane region" description="Helical" evidence="7">
    <location>
        <begin position="405"/>
        <end position="424"/>
    </location>
</feature>
<dbReference type="InterPro" id="IPR020846">
    <property type="entry name" value="MFS_dom"/>
</dbReference>
<keyword evidence="10" id="KW-1185">Reference proteome</keyword>
<dbReference type="AlphaFoldDB" id="A0AAD4F044"/>
<feature type="region of interest" description="Disordered" evidence="6">
    <location>
        <begin position="1"/>
        <end position="70"/>
    </location>
</feature>
<dbReference type="GO" id="GO:0012505">
    <property type="term" value="C:endomembrane system"/>
    <property type="evidence" value="ECO:0007669"/>
    <property type="project" value="UniProtKB-SubCell"/>
</dbReference>
<feature type="transmembrane region" description="Helical" evidence="7">
    <location>
        <begin position="117"/>
        <end position="136"/>
    </location>
</feature>
<accession>A0AAD4F044</accession>
<dbReference type="PANTHER" id="PTHR23501:SF191">
    <property type="entry name" value="VACUOLAR BASIC AMINO ACID TRANSPORTER 4"/>
    <property type="match status" value="1"/>
</dbReference>
<dbReference type="InterPro" id="IPR036259">
    <property type="entry name" value="MFS_trans_sf"/>
</dbReference>
<evidence type="ECO:0000256" key="2">
    <source>
        <dbReference type="ARBA" id="ARBA00022448"/>
    </source>
</evidence>
<evidence type="ECO:0000256" key="3">
    <source>
        <dbReference type="ARBA" id="ARBA00022692"/>
    </source>
</evidence>
<comment type="caution">
    <text evidence="9">The sequence shown here is derived from an EMBL/GenBank/DDBJ whole genome shotgun (WGS) entry which is preliminary data.</text>
</comment>
<dbReference type="Gene3D" id="1.20.1250.20">
    <property type="entry name" value="MFS general substrate transporter like domains"/>
    <property type="match status" value="2"/>
</dbReference>
<feature type="compositionally biased region" description="Low complexity" evidence="6">
    <location>
        <begin position="35"/>
        <end position="56"/>
    </location>
</feature>
<feature type="transmembrane region" description="Helical" evidence="7">
    <location>
        <begin position="269"/>
        <end position="292"/>
    </location>
</feature>
<feature type="transmembrane region" description="Helical" evidence="7">
    <location>
        <begin position="474"/>
        <end position="495"/>
    </location>
</feature>
<name>A0AAD4F044_9PEZI</name>
<feature type="transmembrane region" description="Helical" evidence="7">
    <location>
        <begin position="343"/>
        <end position="365"/>
    </location>
</feature>
<evidence type="ECO:0000256" key="5">
    <source>
        <dbReference type="ARBA" id="ARBA00023136"/>
    </source>
</evidence>
<evidence type="ECO:0000256" key="1">
    <source>
        <dbReference type="ARBA" id="ARBA00004127"/>
    </source>
</evidence>
<keyword evidence="5 7" id="KW-0472">Membrane</keyword>
<feature type="transmembrane region" description="Helical" evidence="7">
    <location>
        <begin position="545"/>
        <end position="564"/>
    </location>
</feature>
<proteinExistence type="predicted"/>
<feature type="transmembrane region" description="Helical" evidence="7">
    <location>
        <begin position="304"/>
        <end position="323"/>
    </location>
</feature>
<dbReference type="InterPro" id="IPR011701">
    <property type="entry name" value="MFS"/>
</dbReference>
<dbReference type="SUPFAM" id="SSF103473">
    <property type="entry name" value="MFS general substrate transporter"/>
    <property type="match status" value="1"/>
</dbReference>
<keyword evidence="4 7" id="KW-1133">Transmembrane helix</keyword>
<evidence type="ECO:0000256" key="6">
    <source>
        <dbReference type="SAM" id="MobiDB-lite"/>
    </source>
</evidence>
<protein>
    <recommendedName>
        <fullName evidence="8">Major facilitator superfamily (MFS) profile domain-containing protein</fullName>
    </recommendedName>
</protein>
<evidence type="ECO:0000313" key="9">
    <source>
        <dbReference type="EMBL" id="KAG7288967.1"/>
    </source>
</evidence>
<gene>
    <name evidence="9" type="ORF">NEMBOFW57_005327</name>
</gene>
<evidence type="ECO:0000313" key="10">
    <source>
        <dbReference type="Proteomes" id="UP001197093"/>
    </source>
</evidence>
<reference evidence="9" key="1">
    <citation type="submission" date="2023-02" db="EMBL/GenBank/DDBJ databases">
        <authorList>
            <person name="Palmer J.M."/>
        </authorList>
    </citation>
    <scope>NUCLEOTIDE SEQUENCE</scope>
    <source>
        <strain evidence="9">FW57</strain>
    </source>
</reference>
<comment type="subcellular location">
    <subcellularLocation>
        <location evidence="1">Endomembrane system</location>
        <topology evidence="1">Multi-pass membrane protein</topology>
    </subcellularLocation>
</comment>
<feature type="transmembrane region" description="Helical" evidence="7">
    <location>
        <begin position="173"/>
        <end position="193"/>
    </location>
</feature>
<feature type="transmembrane region" description="Helical" evidence="7">
    <location>
        <begin position="234"/>
        <end position="257"/>
    </location>
</feature>
<dbReference type="GO" id="GO:0000329">
    <property type="term" value="C:fungal-type vacuole membrane"/>
    <property type="evidence" value="ECO:0007669"/>
    <property type="project" value="TreeGrafter"/>
</dbReference>
<dbReference type="PROSITE" id="PS50850">
    <property type="entry name" value="MFS"/>
    <property type="match status" value="1"/>
</dbReference>
<dbReference type="PANTHER" id="PTHR23501">
    <property type="entry name" value="MAJOR FACILITATOR SUPERFAMILY"/>
    <property type="match status" value="1"/>
</dbReference>
<feature type="transmembrane region" description="Helical" evidence="7">
    <location>
        <begin position="148"/>
        <end position="167"/>
    </location>
</feature>